<dbReference type="OrthoDB" id="4772757at2759"/>
<dbReference type="InterPro" id="IPR050889">
    <property type="entry name" value="Dendritic_Spine_Reg/Scaffold"/>
</dbReference>
<sequence length="407" mass="45525">MEKLDNRSDDNAAEKTCTSQQETAANFFNHIARREVHVVMDTIALGLVSPDTPNEQGETPLLAAVRNNDAAMVRMLVTLGASVDGYGLYSLDNHRTKAQRTALQVAATEGKLGMVKILCELGADDSLVAPDGAMALRLAAENGHREVVDHLPTRRGGAWKRWKVAHEKQMRRVRRILEKLGSVFKCIFWAIPKFLLWTVPKHILSTVPKQIWQRRHKIGPWCKRQIYKFPNRMKKAADVAHRGAKKVAEVVRKTPGRVWQIMKRIPGALWIIISWVGKGLGRFGGAAFNAMKRVASFMHTTFVALVSFFRATTLHDVANGFRAILRAIFIDFPKAIAWFVATLGETSYEVLGAVLGSLGEAIFYLVALVLLLIRWLPKKIWEILKACGISVGKGAEEVLVYINPKRM</sequence>
<dbReference type="Pfam" id="PF12796">
    <property type="entry name" value="Ank_2"/>
    <property type="match status" value="1"/>
</dbReference>
<keyword evidence="1" id="KW-0677">Repeat</keyword>
<dbReference type="PANTHER" id="PTHR24166">
    <property type="entry name" value="ROLLING PEBBLES, ISOFORM B"/>
    <property type="match status" value="1"/>
</dbReference>
<dbReference type="InterPro" id="IPR002110">
    <property type="entry name" value="Ankyrin_rpt"/>
</dbReference>
<dbReference type="SUPFAM" id="SSF48403">
    <property type="entry name" value="Ankyrin repeat"/>
    <property type="match status" value="1"/>
</dbReference>
<dbReference type="SMART" id="SM00248">
    <property type="entry name" value="ANK"/>
    <property type="match status" value="3"/>
</dbReference>
<protein>
    <recommendedName>
        <fullName evidence="7">Ankyrin</fullName>
    </recommendedName>
</protein>
<evidence type="ECO:0000313" key="6">
    <source>
        <dbReference type="Proteomes" id="UP000827724"/>
    </source>
</evidence>
<feature type="transmembrane region" description="Helical" evidence="4">
    <location>
        <begin position="267"/>
        <end position="288"/>
    </location>
</feature>
<keyword evidence="4" id="KW-0812">Transmembrane</keyword>
<feature type="transmembrane region" description="Helical" evidence="4">
    <location>
        <begin position="294"/>
        <end position="311"/>
    </location>
</feature>
<feature type="repeat" description="ANK" evidence="3">
    <location>
        <begin position="56"/>
        <end position="84"/>
    </location>
</feature>
<proteinExistence type="predicted"/>
<feature type="transmembrane region" description="Helical" evidence="4">
    <location>
        <begin position="350"/>
        <end position="373"/>
    </location>
</feature>
<accession>A0A9P8TYU0</accession>
<gene>
    <name evidence="5" type="ORF">Trco_003284</name>
</gene>
<keyword evidence="6" id="KW-1185">Reference proteome</keyword>
<dbReference type="Gene3D" id="1.25.40.20">
    <property type="entry name" value="Ankyrin repeat-containing domain"/>
    <property type="match status" value="1"/>
</dbReference>
<dbReference type="AlphaFoldDB" id="A0A9P8TYU0"/>
<dbReference type="EMBL" id="JAIWOZ010000002">
    <property type="protein sequence ID" value="KAH6609938.1"/>
    <property type="molecule type" value="Genomic_DNA"/>
</dbReference>
<evidence type="ECO:0000313" key="5">
    <source>
        <dbReference type="EMBL" id="KAH6609938.1"/>
    </source>
</evidence>
<dbReference type="PROSITE" id="PS50297">
    <property type="entry name" value="ANK_REP_REGION"/>
    <property type="match status" value="1"/>
</dbReference>
<evidence type="ECO:0000256" key="4">
    <source>
        <dbReference type="SAM" id="Phobius"/>
    </source>
</evidence>
<comment type="caution">
    <text evidence="5">The sequence shown here is derived from an EMBL/GenBank/DDBJ whole genome shotgun (WGS) entry which is preliminary data.</text>
</comment>
<evidence type="ECO:0000256" key="3">
    <source>
        <dbReference type="PROSITE-ProRule" id="PRU00023"/>
    </source>
</evidence>
<keyword evidence="2 3" id="KW-0040">ANK repeat</keyword>
<dbReference type="PANTHER" id="PTHR24166:SF48">
    <property type="entry name" value="PROTEIN VAPYRIN"/>
    <property type="match status" value="1"/>
</dbReference>
<name>A0A9P8TYU0_9HYPO</name>
<evidence type="ECO:0000256" key="1">
    <source>
        <dbReference type="ARBA" id="ARBA00022737"/>
    </source>
</evidence>
<dbReference type="PROSITE" id="PS50088">
    <property type="entry name" value="ANK_REPEAT"/>
    <property type="match status" value="1"/>
</dbReference>
<reference evidence="5" key="1">
    <citation type="submission" date="2021-08" db="EMBL/GenBank/DDBJ databases">
        <title>Chromosome-Level Trichoderma cornu-damae using Hi-C Data.</title>
        <authorList>
            <person name="Kim C.S."/>
        </authorList>
    </citation>
    <scope>NUCLEOTIDE SEQUENCE</scope>
    <source>
        <strain evidence="5">KA19-0412C</strain>
    </source>
</reference>
<evidence type="ECO:0000256" key="2">
    <source>
        <dbReference type="ARBA" id="ARBA00023043"/>
    </source>
</evidence>
<keyword evidence="4" id="KW-1133">Transmembrane helix</keyword>
<organism evidence="5 6">
    <name type="scientific">Trichoderma cornu-damae</name>
    <dbReference type="NCBI Taxonomy" id="654480"/>
    <lineage>
        <taxon>Eukaryota</taxon>
        <taxon>Fungi</taxon>
        <taxon>Dikarya</taxon>
        <taxon>Ascomycota</taxon>
        <taxon>Pezizomycotina</taxon>
        <taxon>Sordariomycetes</taxon>
        <taxon>Hypocreomycetidae</taxon>
        <taxon>Hypocreales</taxon>
        <taxon>Hypocreaceae</taxon>
        <taxon>Trichoderma</taxon>
    </lineage>
</organism>
<evidence type="ECO:0008006" key="7">
    <source>
        <dbReference type="Google" id="ProtNLM"/>
    </source>
</evidence>
<dbReference type="InterPro" id="IPR036770">
    <property type="entry name" value="Ankyrin_rpt-contain_sf"/>
</dbReference>
<dbReference type="Proteomes" id="UP000827724">
    <property type="component" value="Unassembled WGS sequence"/>
</dbReference>
<keyword evidence="4" id="KW-0472">Membrane</keyword>